<evidence type="ECO:0000256" key="1">
    <source>
        <dbReference type="ARBA" id="ARBA00000024"/>
    </source>
</evidence>
<dbReference type="GO" id="GO:0000105">
    <property type="term" value="P:L-histidine biosynthetic process"/>
    <property type="evidence" value="ECO:0007669"/>
    <property type="project" value="UniProtKB-UniRule"/>
</dbReference>
<dbReference type="InterPro" id="IPR002496">
    <property type="entry name" value="PRib_AMP_CycHydrolase_dom"/>
</dbReference>
<feature type="region of interest" description="Phosphoribosyl-AMP cyclohydrolase" evidence="15">
    <location>
        <begin position="1"/>
        <end position="116"/>
    </location>
</feature>
<accession>A0A0A2XY18</accession>
<dbReference type="HAMAP" id="MF_01020">
    <property type="entry name" value="HisE"/>
    <property type="match status" value="1"/>
</dbReference>
<dbReference type="Pfam" id="PF01502">
    <property type="entry name" value="PRA-CH"/>
    <property type="match status" value="1"/>
</dbReference>
<dbReference type="RefSeq" id="WP_039172882.1">
    <property type="nucleotide sequence ID" value="NZ_JPXX01000018.1"/>
</dbReference>
<evidence type="ECO:0000256" key="6">
    <source>
        <dbReference type="ARBA" id="ARBA00007731"/>
    </source>
</evidence>
<dbReference type="GO" id="GO:0005737">
    <property type="term" value="C:cytoplasm"/>
    <property type="evidence" value="ECO:0007669"/>
    <property type="project" value="UniProtKB-SubCell"/>
</dbReference>
<dbReference type="InterPro" id="IPR023019">
    <property type="entry name" value="His_synth_HisIE"/>
</dbReference>
<evidence type="ECO:0000256" key="4">
    <source>
        <dbReference type="ARBA" id="ARBA00005169"/>
    </source>
</evidence>
<evidence type="ECO:0000256" key="8">
    <source>
        <dbReference type="ARBA" id="ARBA00022490"/>
    </source>
</evidence>
<protein>
    <recommendedName>
        <fullName evidence="15">Histidine biosynthesis bifunctional protein HisIE</fullName>
    </recommendedName>
    <domain>
        <recommendedName>
            <fullName evidence="15">Phosphoribosyl-AMP cyclohydrolase</fullName>
            <shortName evidence="15">PRA-CH</shortName>
            <ecNumber evidence="15">3.5.4.19</ecNumber>
        </recommendedName>
    </domain>
    <domain>
        <recommendedName>
            <fullName evidence="15">Phosphoribosyl-ATP pyrophosphatase</fullName>
            <shortName evidence="15">PRA-PH</shortName>
            <ecNumber evidence="15">3.6.1.31</ecNumber>
        </recommendedName>
    </domain>
</protein>
<evidence type="ECO:0000256" key="11">
    <source>
        <dbReference type="ARBA" id="ARBA00022801"/>
    </source>
</evidence>
<dbReference type="SUPFAM" id="SSF141734">
    <property type="entry name" value="HisI-like"/>
    <property type="match status" value="1"/>
</dbReference>
<comment type="caution">
    <text evidence="17">The sequence shown here is derived from an EMBL/GenBank/DDBJ whole genome shotgun (WGS) entry which is preliminary data.</text>
</comment>
<dbReference type="NCBIfam" id="NF002747">
    <property type="entry name" value="PRK02759.1"/>
    <property type="match status" value="1"/>
</dbReference>
<dbReference type="FunFam" id="1.10.287.1080:FF:000002">
    <property type="entry name" value="Histidine biosynthesis bifunctional protein HisIE"/>
    <property type="match status" value="1"/>
</dbReference>
<comment type="similarity">
    <text evidence="6 15">In the C-terminal section; belongs to the PRA-PH family.</text>
</comment>
<gene>
    <name evidence="15" type="primary">hisI</name>
    <name evidence="15" type="synonym">hisIE</name>
    <name evidence="17" type="ORF">JP36_05855</name>
</gene>
<dbReference type="NCBIfam" id="NF000768">
    <property type="entry name" value="PRK00051.1"/>
    <property type="match status" value="1"/>
</dbReference>
<dbReference type="NCBIfam" id="TIGR03188">
    <property type="entry name" value="histidine_hisI"/>
    <property type="match status" value="1"/>
</dbReference>
<dbReference type="FunFam" id="3.10.20.810:FF:000001">
    <property type="entry name" value="Histidine biosynthesis bifunctional protein HisIE"/>
    <property type="match status" value="1"/>
</dbReference>
<name>A0A0A2XY18_9PAST</name>
<proteinExistence type="inferred from homology"/>
<dbReference type="Proteomes" id="UP000030539">
    <property type="component" value="Unassembled WGS sequence"/>
</dbReference>
<evidence type="ECO:0000256" key="15">
    <source>
        <dbReference type="HAMAP-Rule" id="MF_01019"/>
    </source>
</evidence>
<comment type="subcellular location">
    <subcellularLocation>
        <location evidence="3 15">Cytoplasm</location>
    </subcellularLocation>
</comment>
<comment type="catalytic activity">
    <reaction evidence="2 15">
        <text>1-(5-phospho-beta-D-ribosyl)-ATP + H2O = 1-(5-phospho-beta-D-ribosyl)-5'-AMP + diphosphate + H(+)</text>
        <dbReference type="Rhea" id="RHEA:22828"/>
        <dbReference type="ChEBI" id="CHEBI:15377"/>
        <dbReference type="ChEBI" id="CHEBI:15378"/>
        <dbReference type="ChEBI" id="CHEBI:33019"/>
        <dbReference type="ChEBI" id="CHEBI:59457"/>
        <dbReference type="ChEBI" id="CHEBI:73183"/>
        <dbReference type="EC" id="3.6.1.31"/>
    </reaction>
</comment>
<sequence length="205" mass="22932">MSNKLLTEQINWQKVGGLLPVIVQNANTCEVLMLGYMNAEALEKTLAERKVTFYSRTKQRLWTKGETSGNFLNVVDYTLDCDCDTLLILANPIGATCHEGTDSCFSPVSETPNWIFLSKLEKLLNARKNADPKSSYTASLYARGTKRIAQKVGEEGVETALAATVKDREETICEAADLVYHLTVLLQDADLDWSDVIEKLKERHK</sequence>
<comment type="catalytic activity">
    <reaction evidence="1 15">
        <text>1-(5-phospho-beta-D-ribosyl)-5'-AMP + H2O = 1-(5-phospho-beta-D-ribosyl)-5-[(5-phospho-beta-D-ribosylamino)methylideneamino]imidazole-4-carboxamide</text>
        <dbReference type="Rhea" id="RHEA:20049"/>
        <dbReference type="ChEBI" id="CHEBI:15377"/>
        <dbReference type="ChEBI" id="CHEBI:58435"/>
        <dbReference type="ChEBI" id="CHEBI:59457"/>
        <dbReference type="EC" id="3.5.4.19"/>
    </reaction>
</comment>
<organism evidence="17 18">
    <name type="scientific">Gallibacterium genomosp. 1</name>
    <dbReference type="NCBI Taxonomy" id="155515"/>
    <lineage>
        <taxon>Bacteria</taxon>
        <taxon>Pseudomonadati</taxon>
        <taxon>Pseudomonadota</taxon>
        <taxon>Gammaproteobacteria</taxon>
        <taxon>Pasteurellales</taxon>
        <taxon>Pasteurellaceae</taxon>
        <taxon>Gallibacterium</taxon>
    </lineage>
</organism>
<dbReference type="GO" id="GO:0005524">
    <property type="term" value="F:ATP binding"/>
    <property type="evidence" value="ECO:0007669"/>
    <property type="project" value="UniProtKB-KW"/>
</dbReference>
<evidence type="ECO:0000256" key="5">
    <source>
        <dbReference type="ARBA" id="ARBA00005204"/>
    </source>
</evidence>
<evidence type="ECO:0000313" key="17">
    <source>
        <dbReference type="EMBL" id="KGQ37273.1"/>
    </source>
</evidence>
<evidence type="ECO:0000259" key="16">
    <source>
        <dbReference type="Pfam" id="PF01502"/>
    </source>
</evidence>
<evidence type="ECO:0000256" key="10">
    <source>
        <dbReference type="ARBA" id="ARBA00022741"/>
    </source>
</evidence>
<feature type="region of interest" description="Phosphoribosyl-ATP pyrophosphohydrolase" evidence="15">
    <location>
        <begin position="117"/>
        <end position="205"/>
    </location>
</feature>
<feature type="domain" description="Phosphoribosyl-AMP cyclohydrolase" evidence="16">
    <location>
        <begin position="33"/>
        <end position="105"/>
    </location>
</feature>
<comment type="pathway">
    <text evidence="5 15">Amino-acid biosynthesis; L-histidine biosynthesis; L-histidine from 5-phospho-alpha-D-ribose 1-diphosphate: step 2/9.</text>
</comment>
<dbReference type="eggNOG" id="COG0139">
    <property type="taxonomic scope" value="Bacteria"/>
</dbReference>
<dbReference type="PANTHER" id="PTHR42945">
    <property type="entry name" value="HISTIDINE BIOSYNTHESIS BIFUNCTIONAL PROTEIN"/>
    <property type="match status" value="1"/>
</dbReference>
<comment type="pathway">
    <text evidence="4 15">Amino-acid biosynthesis; L-histidine biosynthesis; L-histidine from 5-phospho-alpha-D-ribose 1-diphosphate: step 3/9.</text>
</comment>
<evidence type="ECO:0000256" key="12">
    <source>
        <dbReference type="ARBA" id="ARBA00022840"/>
    </source>
</evidence>
<keyword evidence="8 15" id="KW-0963">Cytoplasm</keyword>
<dbReference type="UniPathway" id="UPA00031">
    <property type="reaction ID" value="UER00007"/>
</dbReference>
<dbReference type="Pfam" id="PF01503">
    <property type="entry name" value="PRA-PH"/>
    <property type="match status" value="1"/>
</dbReference>
<dbReference type="HAMAP" id="MF_01019">
    <property type="entry name" value="HisIE"/>
    <property type="match status" value="1"/>
</dbReference>
<keyword evidence="12 15" id="KW-0067">ATP-binding</keyword>
<dbReference type="Gene3D" id="3.10.20.810">
    <property type="entry name" value="Phosphoribosyl-AMP cyclohydrolase"/>
    <property type="match status" value="1"/>
</dbReference>
<evidence type="ECO:0000256" key="14">
    <source>
        <dbReference type="ARBA" id="ARBA00023268"/>
    </source>
</evidence>
<keyword evidence="14 15" id="KW-0511">Multifunctional enzyme</keyword>
<dbReference type="STRING" id="155515.JP36_05855"/>
<dbReference type="SUPFAM" id="SSF101386">
    <property type="entry name" value="all-alpha NTP pyrophosphatases"/>
    <property type="match status" value="1"/>
</dbReference>
<dbReference type="GO" id="GO:0004636">
    <property type="term" value="F:phosphoribosyl-ATP diphosphatase activity"/>
    <property type="evidence" value="ECO:0007669"/>
    <property type="project" value="UniProtKB-UniRule"/>
</dbReference>
<dbReference type="Gene3D" id="1.10.287.1080">
    <property type="entry name" value="MazG-like"/>
    <property type="match status" value="1"/>
</dbReference>
<keyword evidence="13 15" id="KW-0368">Histidine biosynthesis</keyword>
<evidence type="ECO:0000256" key="7">
    <source>
        <dbReference type="ARBA" id="ARBA00008299"/>
    </source>
</evidence>
<evidence type="ECO:0000313" key="18">
    <source>
        <dbReference type="Proteomes" id="UP000030539"/>
    </source>
</evidence>
<dbReference type="CDD" id="cd11534">
    <property type="entry name" value="NTP-PPase_HisIE_like"/>
    <property type="match status" value="1"/>
</dbReference>
<reference evidence="17 18" key="1">
    <citation type="submission" date="2014-08" db="EMBL/GenBank/DDBJ databases">
        <title>Chaperone-usher fimbriae in a diverse selection of Gallibacterium genomes.</title>
        <authorList>
            <person name="Kudirkiene E."/>
            <person name="Bager R.J."/>
            <person name="Johnson T.J."/>
            <person name="Bojesen A.M."/>
        </authorList>
    </citation>
    <scope>NUCLEOTIDE SEQUENCE [LARGE SCALE GENOMIC DNA]</scope>
    <source>
        <strain evidence="17 18">CCM5974</strain>
    </source>
</reference>
<comment type="similarity">
    <text evidence="7 15">In the N-terminal section; belongs to the PRA-CH family.</text>
</comment>
<dbReference type="EC" id="3.5.4.19" evidence="15"/>
<keyword evidence="9 15" id="KW-0028">Amino-acid biosynthesis</keyword>
<evidence type="ECO:0000256" key="13">
    <source>
        <dbReference type="ARBA" id="ARBA00023102"/>
    </source>
</evidence>
<dbReference type="EC" id="3.6.1.31" evidence="15"/>
<dbReference type="AlphaFoldDB" id="A0A0A2XY18"/>
<keyword evidence="11 15" id="KW-0378">Hydrolase</keyword>
<evidence type="ECO:0000256" key="3">
    <source>
        <dbReference type="ARBA" id="ARBA00004496"/>
    </source>
</evidence>
<dbReference type="EMBL" id="JPXX01000018">
    <property type="protein sequence ID" value="KGQ37273.1"/>
    <property type="molecule type" value="Genomic_DNA"/>
</dbReference>
<dbReference type="GO" id="GO:0004635">
    <property type="term" value="F:phosphoribosyl-AMP cyclohydrolase activity"/>
    <property type="evidence" value="ECO:0007669"/>
    <property type="project" value="UniProtKB-UniRule"/>
</dbReference>
<evidence type="ECO:0000256" key="2">
    <source>
        <dbReference type="ARBA" id="ARBA00001460"/>
    </source>
</evidence>
<dbReference type="eggNOG" id="COG0140">
    <property type="taxonomic scope" value="Bacteria"/>
</dbReference>
<dbReference type="InterPro" id="IPR008179">
    <property type="entry name" value="HisE"/>
</dbReference>
<dbReference type="InterPro" id="IPR038019">
    <property type="entry name" value="PRib_AMP_CycHydrolase_sf"/>
</dbReference>
<dbReference type="PANTHER" id="PTHR42945:SF9">
    <property type="entry name" value="HISTIDINE BIOSYNTHESIS BIFUNCTIONAL PROTEIN HISIE"/>
    <property type="match status" value="1"/>
</dbReference>
<evidence type="ECO:0000256" key="9">
    <source>
        <dbReference type="ARBA" id="ARBA00022605"/>
    </source>
</evidence>
<keyword evidence="10 15" id="KW-0547">Nucleotide-binding</keyword>
<dbReference type="InterPro" id="IPR021130">
    <property type="entry name" value="PRib-ATP_PPHydrolase-like"/>
</dbReference>